<keyword evidence="11" id="KW-0472">Membrane</keyword>
<dbReference type="SUPFAM" id="SSF48264">
    <property type="entry name" value="Cytochrome P450"/>
    <property type="match status" value="1"/>
</dbReference>
<comment type="cofactor">
    <cofactor evidence="1 9">
        <name>heme</name>
        <dbReference type="ChEBI" id="CHEBI:30413"/>
    </cofactor>
</comment>
<dbReference type="InterPro" id="IPR050364">
    <property type="entry name" value="Cytochrome_P450_fung"/>
</dbReference>
<keyword evidence="11" id="KW-0812">Transmembrane</keyword>
<dbReference type="InterPro" id="IPR017972">
    <property type="entry name" value="Cyt_P450_CS"/>
</dbReference>
<dbReference type="PANTHER" id="PTHR46300">
    <property type="entry name" value="P450, PUTATIVE (EUROFUNG)-RELATED-RELATED"/>
    <property type="match status" value="1"/>
</dbReference>
<evidence type="ECO:0000313" key="13">
    <source>
        <dbReference type="Proteomes" id="UP000807306"/>
    </source>
</evidence>
<comment type="caution">
    <text evidence="12">The sequence shown here is derived from an EMBL/GenBank/DDBJ whole genome shotgun (WGS) entry which is preliminary data.</text>
</comment>
<keyword evidence="8 10" id="KW-0503">Monooxygenase</keyword>
<keyword evidence="7 9" id="KW-0408">Iron</keyword>
<keyword evidence="4 9" id="KW-0349">Heme</keyword>
<keyword evidence="13" id="KW-1185">Reference proteome</keyword>
<dbReference type="EMBL" id="MU157936">
    <property type="protein sequence ID" value="KAF9522725.1"/>
    <property type="molecule type" value="Genomic_DNA"/>
</dbReference>
<keyword evidence="11" id="KW-1133">Transmembrane helix</keyword>
<evidence type="ECO:0000256" key="10">
    <source>
        <dbReference type="RuleBase" id="RU000461"/>
    </source>
</evidence>
<evidence type="ECO:0000256" key="7">
    <source>
        <dbReference type="ARBA" id="ARBA00023004"/>
    </source>
</evidence>
<evidence type="ECO:0000256" key="4">
    <source>
        <dbReference type="ARBA" id="ARBA00022617"/>
    </source>
</evidence>
<reference evidence="12" key="1">
    <citation type="submission" date="2020-11" db="EMBL/GenBank/DDBJ databases">
        <authorList>
            <consortium name="DOE Joint Genome Institute"/>
            <person name="Ahrendt S."/>
            <person name="Riley R."/>
            <person name="Andreopoulos W."/>
            <person name="Labutti K."/>
            <person name="Pangilinan J."/>
            <person name="Ruiz-Duenas F.J."/>
            <person name="Barrasa J.M."/>
            <person name="Sanchez-Garcia M."/>
            <person name="Camarero S."/>
            <person name="Miyauchi S."/>
            <person name="Serrano A."/>
            <person name="Linde D."/>
            <person name="Babiker R."/>
            <person name="Drula E."/>
            <person name="Ayuso-Fernandez I."/>
            <person name="Pacheco R."/>
            <person name="Padilla G."/>
            <person name="Ferreira P."/>
            <person name="Barriuso J."/>
            <person name="Kellner H."/>
            <person name="Castanera R."/>
            <person name="Alfaro M."/>
            <person name="Ramirez L."/>
            <person name="Pisabarro A.G."/>
            <person name="Kuo A."/>
            <person name="Tritt A."/>
            <person name="Lipzen A."/>
            <person name="He G."/>
            <person name="Yan M."/>
            <person name="Ng V."/>
            <person name="Cullen D."/>
            <person name="Martin F."/>
            <person name="Rosso M.-N."/>
            <person name="Henrissat B."/>
            <person name="Hibbett D."/>
            <person name="Martinez A.T."/>
            <person name="Grigoriev I.V."/>
        </authorList>
    </citation>
    <scope>NUCLEOTIDE SEQUENCE</scope>
    <source>
        <strain evidence="12">CBS 506.95</strain>
    </source>
</reference>
<dbReference type="AlphaFoldDB" id="A0A9P6JJ72"/>
<dbReference type="Gene3D" id="1.10.630.10">
    <property type="entry name" value="Cytochrome P450"/>
    <property type="match status" value="1"/>
</dbReference>
<evidence type="ECO:0000256" key="1">
    <source>
        <dbReference type="ARBA" id="ARBA00001971"/>
    </source>
</evidence>
<evidence type="ECO:0000256" key="6">
    <source>
        <dbReference type="ARBA" id="ARBA00023002"/>
    </source>
</evidence>
<dbReference type="InterPro" id="IPR002401">
    <property type="entry name" value="Cyt_P450_E_grp-I"/>
</dbReference>
<gene>
    <name evidence="12" type="ORF">CPB83DRAFT_90073</name>
</gene>
<feature type="binding site" description="axial binding residue" evidence="9">
    <location>
        <position position="443"/>
    </location>
    <ligand>
        <name>heme</name>
        <dbReference type="ChEBI" id="CHEBI:30413"/>
    </ligand>
    <ligandPart>
        <name>Fe</name>
        <dbReference type="ChEBI" id="CHEBI:18248"/>
    </ligandPart>
</feature>
<evidence type="ECO:0000256" key="11">
    <source>
        <dbReference type="SAM" id="Phobius"/>
    </source>
</evidence>
<name>A0A9P6JJ72_9AGAR</name>
<evidence type="ECO:0000256" key="3">
    <source>
        <dbReference type="ARBA" id="ARBA00010617"/>
    </source>
</evidence>
<dbReference type="CDD" id="cd11065">
    <property type="entry name" value="CYP64-like"/>
    <property type="match status" value="1"/>
</dbReference>
<dbReference type="GO" id="GO:0005506">
    <property type="term" value="F:iron ion binding"/>
    <property type="evidence" value="ECO:0007669"/>
    <property type="project" value="InterPro"/>
</dbReference>
<dbReference type="PRINTS" id="PR00385">
    <property type="entry name" value="P450"/>
</dbReference>
<proteinExistence type="inferred from homology"/>
<evidence type="ECO:0000256" key="2">
    <source>
        <dbReference type="ARBA" id="ARBA00005179"/>
    </source>
</evidence>
<comment type="pathway">
    <text evidence="2">Secondary metabolite biosynthesis.</text>
</comment>
<keyword evidence="5 9" id="KW-0479">Metal-binding</keyword>
<comment type="similarity">
    <text evidence="3 10">Belongs to the cytochrome P450 family.</text>
</comment>
<dbReference type="Pfam" id="PF00067">
    <property type="entry name" value="p450"/>
    <property type="match status" value="1"/>
</dbReference>
<keyword evidence="6 10" id="KW-0560">Oxidoreductase</keyword>
<dbReference type="PROSITE" id="PS00086">
    <property type="entry name" value="CYTOCHROME_P450"/>
    <property type="match status" value="1"/>
</dbReference>
<feature type="transmembrane region" description="Helical" evidence="11">
    <location>
        <begin position="12"/>
        <end position="29"/>
    </location>
</feature>
<dbReference type="GO" id="GO:0016705">
    <property type="term" value="F:oxidoreductase activity, acting on paired donors, with incorporation or reduction of molecular oxygen"/>
    <property type="evidence" value="ECO:0007669"/>
    <property type="project" value="InterPro"/>
</dbReference>
<protein>
    <submittedName>
        <fullName evidence="12">Cytochrome P450</fullName>
    </submittedName>
</protein>
<evidence type="ECO:0000256" key="9">
    <source>
        <dbReference type="PIRSR" id="PIRSR602401-1"/>
    </source>
</evidence>
<evidence type="ECO:0000256" key="5">
    <source>
        <dbReference type="ARBA" id="ARBA00022723"/>
    </source>
</evidence>
<evidence type="ECO:0000256" key="8">
    <source>
        <dbReference type="ARBA" id="ARBA00023033"/>
    </source>
</evidence>
<dbReference type="PRINTS" id="PR00463">
    <property type="entry name" value="EP450I"/>
</dbReference>
<dbReference type="OrthoDB" id="2789670at2759"/>
<organism evidence="12 13">
    <name type="scientific">Crepidotus variabilis</name>
    <dbReference type="NCBI Taxonomy" id="179855"/>
    <lineage>
        <taxon>Eukaryota</taxon>
        <taxon>Fungi</taxon>
        <taxon>Dikarya</taxon>
        <taxon>Basidiomycota</taxon>
        <taxon>Agaricomycotina</taxon>
        <taxon>Agaricomycetes</taxon>
        <taxon>Agaricomycetidae</taxon>
        <taxon>Agaricales</taxon>
        <taxon>Agaricineae</taxon>
        <taxon>Crepidotaceae</taxon>
        <taxon>Crepidotus</taxon>
    </lineage>
</organism>
<dbReference type="InterPro" id="IPR001128">
    <property type="entry name" value="Cyt_P450"/>
</dbReference>
<dbReference type="PANTHER" id="PTHR46300:SF7">
    <property type="entry name" value="P450, PUTATIVE (EUROFUNG)-RELATED"/>
    <property type="match status" value="1"/>
</dbReference>
<accession>A0A9P6JJ72</accession>
<dbReference type="InterPro" id="IPR036396">
    <property type="entry name" value="Cyt_P450_sf"/>
</dbReference>
<dbReference type="Proteomes" id="UP000807306">
    <property type="component" value="Unassembled WGS sequence"/>
</dbReference>
<sequence length="517" mass="58928">MMDDILHWRTLVELGVVCFVCIVGVKWIWSKALGNEAKLPYPPGPTAKSWVAGNLSDMPLEGQWFLFTEWAKVYGDLTYLRVLQNHIVVINNLEVATELLEKRSNNYSSRPNFPMADLMGWDFSSTFKLYGDTWRSHRRMFQQYFRPEVVRNYEGIQIQKNYDMLFQLLNDPENFMSHIRHSSGAIILSALYGLDVAVKNDPYVSIAKKAMDNLTQAMFPGTFLVNTIPFLRFVPEWFPGTSFKRFARETKVYTDQMLNGPIEKVQQLMGMEGVRPCIAADMLENLRSEKELEDIKCVCATSYAGGADTSVSSVSTFFYAMVNFYDVQKKAQDEIDRVIGSERLPDFQDRSSLPYCEALLRETLRWRPILPLGVAHTASKEDIFQGYYIPKGTTLMPNIWGMTRDTSRYDDPEAFNPSRFFDKNGSLNNDNVDYVFGFGRRICPGRHLASATVWLSIVTVLATFDIRKKKDGLGKDIPVDGGYTKAILIHPLPFECSLSPRSKTAEALIRDAVPQLD</sequence>
<evidence type="ECO:0000313" key="12">
    <source>
        <dbReference type="EMBL" id="KAF9522725.1"/>
    </source>
</evidence>
<dbReference type="GO" id="GO:0004497">
    <property type="term" value="F:monooxygenase activity"/>
    <property type="evidence" value="ECO:0007669"/>
    <property type="project" value="UniProtKB-KW"/>
</dbReference>
<dbReference type="GO" id="GO:0020037">
    <property type="term" value="F:heme binding"/>
    <property type="evidence" value="ECO:0007669"/>
    <property type="project" value="InterPro"/>
</dbReference>